<evidence type="ECO:0000256" key="4">
    <source>
        <dbReference type="ARBA" id="ARBA00022553"/>
    </source>
</evidence>
<evidence type="ECO:0000256" key="1">
    <source>
        <dbReference type="ARBA" id="ARBA00000085"/>
    </source>
</evidence>
<dbReference type="PANTHER" id="PTHR43547:SF2">
    <property type="entry name" value="HYBRID SIGNAL TRANSDUCTION HISTIDINE KINASE C"/>
    <property type="match status" value="1"/>
</dbReference>
<dbReference type="eggNOG" id="COG2205">
    <property type="taxonomic scope" value="Bacteria"/>
</dbReference>
<dbReference type="SUPFAM" id="SSF47384">
    <property type="entry name" value="Homodimeric domain of signal transducing histidine kinase"/>
    <property type="match status" value="1"/>
</dbReference>
<dbReference type="InterPro" id="IPR003661">
    <property type="entry name" value="HisK_dim/P_dom"/>
</dbReference>
<accession>K9WDF2</accession>
<dbReference type="eggNOG" id="COG2204">
    <property type="taxonomic scope" value="Bacteria"/>
</dbReference>
<dbReference type="FunFam" id="1.10.287.130:FF:000001">
    <property type="entry name" value="Two-component sensor histidine kinase"/>
    <property type="match status" value="1"/>
</dbReference>
<dbReference type="EMBL" id="CP003630">
    <property type="protein sequence ID" value="AFZ17547.1"/>
    <property type="molecule type" value="Genomic_DNA"/>
</dbReference>
<evidence type="ECO:0000256" key="8">
    <source>
        <dbReference type="ARBA" id="ARBA00074306"/>
    </source>
</evidence>
<dbReference type="CDD" id="cd16922">
    <property type="entry name" value="HATPase_EvgS-ArcB-TorS-like"/>
    <property type="match status" value="1"/>
</dbReference>
<dbReference type="SMART" id="SM00448">
    <property type="entry name" value="REC"/>
    <property type="match status" value="2"/>
</dbReference>
<dbReference type="AlphaFoldDB" id="K9WDF2"/>
<dbReference type="eggNOG" id="COG0784">
    <property type="taxonomic scope" value="Bacteria"/>
</dbReference>
<keyword evidence="5" id="KW-0808">Transferase</keyword>
<dbReference type="EC" id="2.7.13.3" evidence="3"/>
<feature type="domain" description="Response regulatory" evidence="12">
    <location>
        <begin position="3"/>
        <end position="119"/>
    </location>
</feature>
<dbReference type="GO" id="GO:0000155">
    <property type="term" value="F:phosphorelay sensor kinase activity"/>
    <property type="evidence" value="ECO:0007669"/>
    <property type="project" value="InterPro"/>
</dbReference>
<dbReference type="PANTHER" id="PTHR43547">
    <property type="entry name" value="TWO-COMPONENT HISTIDINE KINASE"/>
    <property type="match status" value="1"/>
</dbReference>
<feature type="modified residue" description="4-aspartylphosphate" evidence="9">
    <location>
        <position position="455"/>
    </location>
</feature>
<dbReference type="InterPro" id="IPR005467">
    <property type="entry name" value="His_kinase_dom"/>
</dbReference>
<protein>
    <recommendedName>
        <fullName evidence="8">Circadian input-output histidine kinase CikA</fullName>
        <ecNumber evidence="3">2.7.13.3</ecNumber>
    </recommendedName>
</protein>
<keyword evidence="14" id="KW-1185">Reference proteome</keyword>
<dbReference type="Proteomes" id="UP000010471">
    <property type="component" value="Chromosome"/>
</dbReference>
<dbReference type="InterPro" id="IPR036097">
    <property type="entry name" value="HisK_dim/P_sf"/>
</dbReference>
<evidence type="ECO:0000259" key="11">
    <source>
        <dbReference type="PROSITE" id="PS50109"/>
    </source>
</evidence>
<dbReference type="PATRIC" id="fig|1173027.3.peg.1861"/>
<keyword evidence="7" id="KW-0902">Two-component regulatory system</keyword>
<keyword evidence="4 9" id="KW-0597">Phosphoprotein</keyword>
<evidence type="ECO:0000256" key="9">
    <source>
        <dbReference type="PROSITE-ProRule" id="PRU00169"/>
    </source>
</evidence>
<dbReference type="InterPro" id="IPR011006">
    <property type="entry name" value="CheY-like_superfamily"/>
</dbReference>
<evidence type="ECO:0000256" key="3">
    <source>
        <dbReference type="ARBA" id="ARBA00012438"/>
    </source>
</evidence>
<evidence type="ECO:0000313" key="14">
    <source>
        <dbReference type="Proteomes" id="UP000010471"/>
    </source>
</evidence>
<evidence type="ECO:0000259" key="12">
    <source>
        <dbReference type="PROSITE" id="PS50110"/>
    </source>
</evidence>
<dbReference type="STRING" id="1173027.Mic7113_1679"/>
<evidence type="ECO:0000256" key="2">
    <source>
        <dbReference type="ARBA" id="ARBA00006402"/>
    </source>
</evidence>
<dbReference type="FunFam" id="3.30.565.10:FF:000010">
    <property type="entry name" value="Sensor histidine kinase RcsC"/>
    <property type="match status" value="1"/>
</dbReference>
<dbReference type="Pfam" id="PF00072">
    <property type="entry name" value="Response_reg"/>
    <property type="match status" value="2"/>
</dbReference>
<name>K9WDF2_9CYAN</name>
<evidence type="ECO:0000256" key="5">
    <source>
        <dbReference type="ARBA" id="ARBA00022679"/>
    </source>
</evidence>
<dbReference type="SUPFAM" id="SSF55874">
    <property type="entry name" value="ATPase domain of HSP90 chaperone/DNA topoisomerase II/histidine kinase"/>
    <property type="match status" value="1"/>
</dbReference>
<feature type="modified residue" description="4-aspartylphosphate" evidence="9">
    <location>
        <position position="54"/>
    </location>
</feature>
<dbReference type="OrthoDB" id="219325at2"/>
<sequence>MPYILVIDDNPTDRLLIIRELEREFTELQVTEIINTKVLAQAMDQGGFDIVITDYQLGWSDGLTVLKQLKSRYPDCPVIMFTNSGNEEIAVEAMKSGLDDYILKAPNRYIRVPTAVRLALERAEWRQRAKRLQQERDLLLIQERAARAEAEEANRLKDEFLANLSHELRTPLNAMYGWVQLLRLQRLKDEDYKRATETIERNAKSLAQIIEDLLDVSRIVTGKLALNMQPVELIPVIEAALSTVRPAAQAKAIELECKLDPEAGSISGDTLRLQQIIWNLLSNAVKFTPQGGRVQIQLTRREAKVALIVSDTGIGICPEFLPYVFDRFRQADSSSTRIHSGLGLGLAIVRHLVELHGGTVQAESLGKEQGTTFTVQFPLLAIRHPPKDAFQELATEKPSGILNGVKVLVVDDQTDVREVMALLLEEYDAQVKTACSVEEAIAVFAAFQPDVLISDISMPIQNGYDLIRQIKAMVAEQAREIPQLSPAMPKAIALTGYAGDEDRDRALAAGFHLHLSKPVDAAELVALVTKLMGRS</sequence>
<evidence type="ECO:0000313" key="13">
    <source>
        <dbReference type="EMBL" id="AFZ17547.1"/>
    </source>
</evidence>
<dbReference type="SMART" id="SM00388">
    <property type="entry name" value="HisKA"/>
    <property type="match status" value="1"/>
</dbReference>
<dbReference type="SMART" id="SM00387">
    <property type="entry name" value="HATPase_c"/>
    <property type="match status" value="1"/>
</dbReference>
<keyword evidence="10" id="KW-0175">Coiled coil</keyword>
<comment type="catalytic activity">
    <reaction evidence="1">
        <text>ATP + protein L-histidine = ADP + protein N-phospho-L-histidine.</text>
        <dbReference type="EC" id="2.7.13.3"/>
    </reaction>
</comment>
<evidence type="ECO:0000256" key="10">
    <source>
        <dbReference type="SAM" id="Coils"/>
    </source>
</evidence>
<dbReference type="Gene3D" id="1.10.287.130">
    <property type="match status" value="1"/>
</dbReference>
<dbReference type="InterPro" id="IPR004358">
    <property type="entry name" value="Sig_transdc_His_kin-like_C"/>
</dbReference>
<feature type="domain" description="Histidine kinase" evidence="11">
    <location>
        <begin position="163"/>
        <end position="381"/>
    </location>
</feature>
<dbReference type="InterPro" id="IPR036890">
    <property type="entry name" value="HATPase_C_sf"/>
</dbReference>
<dbReference type="Gene3D" id="3.40.50.2300">
    <property type="match status" value="2"/>
</dbReference>
<gene>
    <name evidence="13" type="ORF">Mic7113_1679</name>
</gene>
<dbReference type="CDD" id="cd17580">
    <property type="entry name" value="REC_2_DhkD-like"/>
    <property type="match status" value="1"/>
</dbReference>
<dbReference type="Gene3D" id="3.30.565.10">
    <property type="entry name" value="Histidine kinase-like ATPase, C-terminal domain"/>
    <property type="match status" value="1"/>
</dbReference>
<dbReference type="RefSeq" id="WP_015181703.1">
    <property type="nucleotide sequence ID" value="NC_019738.1"/>
</dbReference>
<dbReference type="PROSITE" id="PS50110">
    <property type="entry name" value="RESPONSE_REGULATORY"/>
    <property type="match status" value="2"/>
</dbReference>
<dbReference type="InterPro" id="IPR003594">
    <property type="entry name" value="HATPase_dom"/>
</dbReference>
<dbReference type="SUPFAM" id="SSF52172">
    <property type="entry name" value="CheY-like"/>
    <property type="match status" value="2"/>
</dbReference>
<dbReference type="CDD" id="cd00082">
    <property type="entry name" value="HisKA"/>
    <property type="match status" value="1"/>
</dbReference>
<dbReference type="HOGENOM" id="CLU_000445_114_15_3"/>
<dbReference type="KEGG" id="mic:Mic7113_1679"/>
<evidence type="ECO:0000256" key="7">
    <source>
        <dbReference type="ARBA" id="ARBA00023012"/>
    </source>
</evidence>
<dbReference type="Pfam" id="PF00512">
    <property type="entry name" value="HisKA"/>
    <property type="match status" value="1"/>
</dbReference>
<feature type="coiled-coil region" evidence="10">
    <location>
        <begin position="115"/>
        <end position="163"/>
    </location>
</feature>
<dbReference type="InterPro" id="IPR001789">
    <property type="entry name" value="Sig_transdc_resp-reg_receiver"/>
</dbReference>
<keyword evidence="6 13" id="KW-0418">Kinase</keyword>
<reference evidence="13 14" key="1">
    <citation type="submission" date="2012-06" db="EMBL/GenBank/DDBJ databases">
        <title>Finished chromosome of genome of Microcoleus sp. PCC 7113.</title>
        <authorList>
            <consortium name="US DOE Joint Genome Institute"/>
            <person name="Gugger M."/>
            <person name="Coursin T."/>
            <person name="Rippka R."/>
            <person name="Tandeau De Marsac N."/>
            <person name="Huntemann M."/>
            <person name="Wei C.-L."/>
            <person name="Han J."/>
            <person name="Detter J.C."/>
            <person name="Han C."/>
            <person name="Tapia R."/>
            <person name="Chen A."/>
            <person name="Kyrpides N."/>
            <person name="Mavromatis K."/>
            <person name="Markowitz V."/>
            <person name="Szeto E."/>
            <person name="Ivanova N."/>
            <person name="Pagani I."/>
            <person name="Pati A."/>
            <person name="Goodwin L."/>
            <person name="Nordberg H.P."/>
            <person name="Cantor M.N."/>
            <person name="Hua S.X."/>
            <person name="Woyke T."/>
            <person name="Kerfeld C.A."/>
        </authorList>
    </citation>
    <scope>NUCLEOTIDE SEQUENCE [LARGE SCALE GENOMIC DNA]</scope>
    <source>
        <strain evidence="13 14">PCC 7113</strain>
    </source>
</reference>
<dbReference type="CDD" id="cd00156">
    <property type="entry name" value="REC"/>
    <property type="match status" value="1"/>
</dbReference>
<dbReference type="Pfam" id="PF02518">
    <property type="entry name" value="HATPase_c"/>
    <property type="match status" value="1"/>
</dbReference>
<feature type="domain" description="Response regulatory" evidence="12">
    <location>
        <begin position="406"/>
        <end position="532"/>
    </location>
</feature>
<evidence type="ECO:0000256" key="6">
    <source>
        <dbReference type="ARBA" id="ARBA00022777"/>
    </source>
</evidence>
<proteinExistence type="inferred from homology"/>
<dbReference type="PRINTS" id="PR00344">
    <property type="entry name" value="BCTRLSENSOR"/>
</dbReference>
<organism evidence="13 14">
    <name type="scientific">Allocoleopsis franciscana PCC 7113</name>
    <dbReference type="NCBI Taxonomy" id="1173027"/>
    <lineage>
        <taxon>Bacteria</taxon>
        <taxon>Bacillati</taxon>
        <taxon>Cyanobacteriota</taxon>
        <taxon>Cyanophyceae</taxon>
        <taxon>Coleofasciculales</taxon>
        <taxon>Coleofasciculaceae</taxon>
        <taxon>Allocoleopsis</taxon>
        <taxon>Allocoleopsis franciscana</taxon>
    </lineage>
</organism>
<comment type="similarity">
    <text evidence="2">In the N-terminal section; belongs to the phytochrome family.</text>
</comment>
<dbReference type="PROSITE" id="PS50109">
    <property type="entry name" value="HIS_KIN"/>
    <property type="match status" value="1"/>
</dbReference>